<protein>
    <submittedName>
        <fullName evidence="6">Tape measure protein</fullName>
    </submittedName>
</protein>
<keyword evidence="3" id="KW-0472">Membrane</keyword>
<keyword evidence="3" id="KW-0812">Transmembrane</keyword>
<dbReference type="NCBIfam" id="TIGR02675">
    <property type="entry name" value="tape_meas_nterm"/>
    <property type="match status" value="1"/>
</dbReference>
<feature type="domain" description="Bacteriophage tail tape measure C-terminal" evidence="4">
    <location>
        <begin position="1158"/>
        <end position="1223"/>
    </location>
</feature>
<dbReference type="Pfam" id="PF09718">
    <property type="entry name" value="Tape_meas_lam_C"/>
    <property type="match status" value="1"/>
</dbReference>
<feature type="transmembrane region" description="Helical" evidence="3">
    <location>
        <begin position="609"/>
        <end position="627"/>
    </location>
</feature>
<evidence type="ECO:0000259" key="4">
    <source>
        <dbReference type="Pfam" id="PF09718"/>
    </source>
</evidence>
<dbReference type="Pfam" id="PF20155">
    <property type="entry name" value="TMP_3"/>
    <property type="match status" value="1"/>
</dbReference>
<dbReference type="EMBL" id="AAGKZC010000016">
    <property type="protein sequence ID" value="EBP2041502.1"/>
    <property type="molecule type" value="Genomic_DNA"/>
</dbReference>
<reference evidence="6" key="1">
    <citation type="submission" date="2018-07" db="EMBL/GenBank/DDBJ databases">
        <authorList>
            <consortium name="GenomeTrakr network: Whole genome sequencing for foodborne pathogen traceback"/>
        </authorList>
    </citation>
    <scope>NUCLEOTIDE SEQUENCE</scope>
    <source>
        <strain evidence="6">CFSAN008688</strain>
    </source>
</reference>
<dbReference type="PANTHER" id="PTHR38812:SF2">
    <property type="entry name" value="MU-LIKE PROPHAGE FLUMU PROTEIN GP42"/>
    <property type="match status" value="1"/>
</dbReference>
<keyword evidence="3" id="KW-1133">Transmembrane helix</keyword>
<feature type="region of interest" description="Disordered" evidence="2">
    <location>
        <begin position="1262"/>
        <end position="1283"/>
    </location>
</feature>
<feature type="transmembrane region" description="Helical" evidence="3">
    <location>
        <begin position="580"/>
        <end position="602"/>
    </location>
</feature>
<evidence type="ECO:0000256" key="2">
    <source>
        <dbReference type="SAM" id="MobiDB-lite"/>
    </source>
</evidence>
<dbReference type="PANTHER" id="PTHR38812">
    <property type="entry name" value="MU-LIKE PROPHAGE FLUMU PROTEIN GP42"/>
    <property type="match status" value="1"/>
</dbReference>
<dbReference type="SUPFAM" id="SSF57997">
    <property type="entry name" value="Tropomyosin"/>
    <property type="match status" value="1"/>
</dbReference>
<evidence type="ECO:0000313" key="6">
    <source>
        <dbReference type="EMBL" id="EBP2041502.1"/>
    </source>
</evidence>
<sequence>MSQNVEFILSLEDKKFTASIDRAGKLLTKFGEKATKPAQKINSLERSLGSVSRIIGVLESKLDATADKLQDVAAGFELVSDASRRARSNLTSLNSGLKTLIERVDTTTSSVNKLTTSLRKVQSELNEFSDWATFASKSARHFGTEVKEVSTSVSGMNTRLNSTTKRLSNWGVTTNQAADGLKKVRDQMDAVIDRQHLISKPVRVRSSFYGDGGGNSGGRRSGSYGHGGRGAEGGVFTGLRGNIFLLGEIGDAARTVTDILFGWQKPIIDAAAEMQRMRVMLRGLNKEKNNPGKAAAEDMQYIVNMAQNAPFAMQALTDSFVKFRSAGLDPTDGSLKALVDSVARFGGDSELLKRAAIAIQQMSGKGVVSMEELRQQLGEAVPNAMKAMADAAGITMGQLTKAVSSGTVEAKQALSLMFVGLRAENENAAKDMMQTYIGALAQLQTSFTLFADRVGQAGYLDSLSKGMKELASIMNSAEGISFANSLGSGLSTAIDGLRELAQWLAKNQELVISLGKIVAAMVAFKLMRAGIAGVIGTAGQMVNTFIKMSTILQAPFNLGAIAVTRFNRAARMGLAPIPSLIFAIRGAITGLQGAFAGLTAFIAANPIGAAFTVATVAVAGLITYMTMLRNETSKVVDEIRKIPEAMTAAKRAQMAARAAELEKQIQRDQQALKIGESVNYYSTVAGPVAVKESKEVVEARLKKNQEEYEKTTGTMALGDGAVARRLAKEAAESQIEKIRADNQVFSATFVKARQEALDKIQKINDDKSLSDDEKNKLLAPLREKVNKSYLEPAQKLVDDLSSRKNATEKQIAHFSDMLEKAKKEGNTEQVQKLQGSIRGYQEHLEAVAQELTQAEFERDSAAKTGKGIMSNQGTVLGLGTTDKAAQKALAQYMRNQMDSATYQRTLPDGTAMLDFEGKPIIGPKQLKTQLNLQKASSASSLEKMSDEERAAAIAALTKAREQDAAAAEKAGLRTANASQRAANKEESAQRKLAASYQKALDKSDQLMGQMGESSKATVSFDQSLRNTTKSLTDLANAIPNEFITQEMIDKAKSRLADLANASDEYREMFNRRNVEQMISTWAPESNSIISEGYTKSREEKVVDFNDTYNRNLKALKDLRETAIKSGTASKDQIEQYTKQINQLVEAGNTALIKETGTATQKLALEYENLADQVESSWSNLFSTLTDTLTDFVMKGKMDFSSLAESILRDITNMVVKTQITLPLMNMLGMGTTAAGNSQSGNLLTGVASAVSNQGVRMNTVNGDKSVGEATKETSSSVSGLGQTTQQTTNAIGSATNAIGSWVSGLFSSTEAKDAETKAVKTSIFSMQNLSSVAGALSASFAMLGASASGSGNKWLSFGATVASGLVSAWAGGGFDNLLSGSSGSTSGFNNLTGSAADGTSGIPNIPKFANGGIFGKDGVIPLRAYRKGGIADSPQLAIYGEGDMNEAFVPLPDGRSIPVTLNTGGAGKGSVFSPVSIAINVNSDGSSSESGMDEARWGGAARQIKAIVLDTIAEEKRSGGSLNPNTNRN</sequence>
<keyword evidence="1" id="KW-0175">Coiled coil</keyword>
<dbReference type="InterPro" id="IPR013491">
    <property type="entry name" value="Tape_meas_N"/>
</dbReference>
<dbReference type="Gene3D" id="1.20.120.330">
    <property type="entry name" value="Nucleotidyltransferases domain 2"/>
    <property type="match status" value="1"/>
</dbReference>
<dbReference type="InterPro" id="IPR053058">
    <property type="entry name" value="Mulikevirus_tape_measure"/>
</dbReference>
<feature type="domain" description="Tape measure protein N-terminal" evidence="5">
    <location>
        <begin position="267"/>
        <end position="454"/>
    </location>
</feature>
<feature type="coiled-coil region" evidence="1">
    <location>
        <begin position="804"/>
        <end position="857"/>
    </location>
</feature>
<accession>A0A5U2TWG0</accession>
<name>A0A5U2TWG0_SALER</name>
<dbReference type="InterPro" id="IPR006431">
    <property type="entry name" value="Phage_tape_meas_C"/>
</dbReference>
<organism evidence="6">
    <name type="scientific">Salmonella enterica</name>
    <name type="common">Salmonella choleraesuis</name>
    <dbReference type="NCBI Taxonomy" id="28901"/>
    <lineage>
        <taxon>Bacteria</taxon>
        <taxon>Pseudomonadati</taxon>
        <taxon>Pseudomonadota</taxon>
        <taxon>Gammaproteobacteria</taxon>
        <taxon>Enterobacterales</taxon>
        <taxon>Enterobacteriaceae</taxon>
        <taxon>Salmonella</taxon>
    </lineage>
</organism>
<gene>
    <name evidence="6" type="ORF">PL50_15120</name>
</gene>
<feature type="compositionally biased region" description="Gly residues" evidence="2">
    <location>
        <begin position="210"/>
        <end position="227"/>
    </location>
</feature>
<evidence type="ECO:0000256" key="3">
    <source>
        <dbReference type="SAM" id="Phobius"/>
    </source>
</evidence>
<feature type="compositionally biased region" description="Polar residues" evidence="2">
    <location>
        <begin position="1272"/>
        <end position="1283"/>
    </location>
</feature>
<comment type="caution">
    <text evidence="6">The sequence shown here is derived from an EMBL/GenBank/DDBJ whole genome shotgun (WGS) entry which is preliminary data.</text>
</comment>
<evidence type="ECO:0000256" key="1">
    <source>
        <dbReference type="SAM" id="Coils"/>
    </source>
</evidence>
<evidence type="ECO:0000259" key="5">
    <source>
        <dbReference type="Pfam" id="PF20155"/>
    </source>
</evidence>
<feature type="region of interest" description="Disordered" evidence="2">
    <location>
        <begin position="208"/>
        <end position="227"/>
    </location>
</feature>
<proteinExistence type="predicted"/>